<dbReference type="Gene3D" id="1.20.1270.170">
    <property type="match status" value="1"/>
</dbReference>
<feature type="active site" evidence="11">
    <location>
        <position position="232"/>
    </location>
</feature>
<dbReference type="Proteomes" id="UP000246964">
    <property type="component" value="Unassembled WGS sequence"/>
</dbReference>
<keyword evidence="14" id="KW-1185">Reference proteome</keyword>
<dbReference type="AlphaFoldDB" id="A0A317Q276"/>
<dbReference type="GO" id="GO:0106310">
    <property type="term" value="F:protein serine kinase activity"/>
    <property type="evidence" value="ECO:0007669"/>
    <property type="project" value="RHEA"/>
</dbReference>
<dbReference type="GO" id="GO:0005737">
    <property type="term" value="C:cytoplasm"/>
    <property type="evidence" value="ECO:0007669"/>
    <property type="project" value="UniProtKB-SubCell"/>
</dbReference>
<comment type="function">
    <text evidence="11">A protein kinase that phosphorylates Ser and Thr residues. Probably acts to suppress the effects of stress linked to accumulation of reactive oxygen species. Probably involved in the extracytoplasmic stress response.</text>
</comment>
<evidence type="ECO:0000256" key="7">
    <source>
        <dbReference type="ARBA" id="ARBA00022777"/>
    </source>
</evidence>
<name>A0A317Q276_9GAMM</name>
<dbReference type="GO" id="GO:0005524">
    <property type="term" value="F:ATP binding"/>
    <property type="evidence" value="ECO:0007669"/>
    <property type="project" value="UniProtKB-UniRule"/>
</dbReference>
<accession>A0A317Q276</accession>
<keyword evidence="10 11" id="KW-0346">Stress response</keyword>
<comment type="similarity">
    <text evidence="11">Belongs to the SrkA/RdoA protein kinase family.</text>
</comment>
<evidence type="ECO:0000313" key="14">
    <source>
        <dbReference type="Proteomes" id="UP000246964"/>
    </source>
</evidence>
<evidence type="ECO:0000256" key="11">
    <source>
        <dbReference type="HAMAP-Rule" id="MF_01497"/>
    </source>
</evidence>
<comment type="caution">
    <text evidence="13">The sequence shown here is derived from an EMBL/GenBank/DDBJ whole genome shotgun (WGS) entry which is preliminary data.</text>
</comment>
<evidence type="ECO:0000256" key="5">
    <source>
        <dbReference type="ARBA" id="ARBA00022723"/>
    </source>
</evidence>
<comment type="subcellular location">
    <subcellularLocation>
        <location evidence="11">Cytoplasm</location>
    </subcellularLocation>
</comment>
<feature type="binding site" evidence="11">
    <location>
        <position position="220"/>
    </location>
    <ligand>
        <name>Mg(2+)</name>
        <dbReference type="ChEBI" id="CHEBI:18420"/>
    </ligand>
</feature>
<sequence length="346" mass="39966">MWYNATLQPSYMIDDGQQDFSFTGLNPDVIANGLAQVGVNPQSGLLALNSYENRVYQYLADDNQRYVAKFYRPARWSDAQILEEHAFCAELAAAEVPAVAPLVLAGQTLHTYQGYRFAVFPSVGGRAVEPGDLGQLERIGRQIGRLHAVAQQGQFQHRPTLSFQEFVTDSMTTLQATELLPSNLQPAFWAIIEPLVDYLRTVKWDSFTTQRLHGDCHLGNMLLRDEQLTFVDFDDARSGVAVQDLWMMLAGDDRYERTMQLQALVDGYEEFCEFDKNQTQLIEPLRSFRIIHYMAWLARRWNDEAFRRAFPWFAEQRYWEQQILTLKEQFAAVQEEPIDLEPNFNR</sequence>
<comment type="catalytic activity">
    <reaction evidence="11">
        <text>L-threonyl-[protein] + ATP = O-phospho-L-threonyl-[protein] + ADP + H(+)</text>
        <dbReference type="Rhea" id="RHEA:46608"/>
        <dbReference type="Rhea" id="RHEA-COMP:11060"/>
        <dbReference type="Rhea" id="RHEA-COMP:11605"/>
        <dbReference type="ChEBI" id="CHEBI:15378"/>
        <dbReference type="ChEBI" id="CHEBI:30013"/>
        <dbReference type="ChEBI" id="CHEBI:30616"/>
        <dbReference type="ChEBI" id="CHEBI:61977"/>
        <dbReference type="ChEBI" id="CHEBI:456216"/>
        <dbReference type="EC" id="2.7.11.1"/>
    </reaction>
</comment>
<evidence type="ECO:0000256" key="10">
    <source>
        <dbReference type="ARBA" id="ARBA00023016"/>
    </source>
</evidence>
<organism evidence="13 14">
    <name type="scientific">Pseudidiomarina maritima</name>
    <dbReference type="NCBI Taxonomy" id="519453"/>
    <lineage>
        <taxon>Bacteria</taxon>
        <taxon>Pseudomonadati</taxon>
        <taxon>Pseudomonadota</taxon>
        <taxon>Gammaproteobacteria</taxon>
        <taxon>Alteromonadales</taxon>
        <taxon>Idiomarinaceae</taxon>
        <taxon>Pseudidiomarina</taxon>
    </lineage>
</organism>
<comment type="subunit">
    <text evidence="11">Monomer.</text>
</comment>
<feature type="active site" description="Proton acceptor" evidence="11">
    <location>
        <position position="215"/>
    </location>
</feature>
<evidence type="ECO:0000259" key="12">
    <source>
        <dbReference type="Pfam" id="PF01636"/>
    </source>
</evidence>
<dbReference type="PANTHER" id="PTHR39573">
    <property type="entry name" value="STRESS RESPONSE KINASE A"/>
    <property type="match status" value="1"/>
</dbReference>
<protein>
    <recommendedName>
        <fullName evidence="11">Stress response kinase A</fullName>
        <ecNumber evidence="11">2.7.11.1</ecNumber>
    </recommendedName>
    <alternativeName>
        <fullName evidence="11">Serine/threonine-protein kinase SrkA</fullName>
    </alternativeName>
</protein>
<keyword evidence="5 11" id="KW-0479">Metal-binding</keyword>
<keyword evidence="1 11" id="KW-0963">Cytoplasm</keyword>
<dbReference type="PANTHER" id="PTHR39573:SF1">
    <property type="entry name" value="STRESS RESPONSE KINASE A"/>
    <property type="match status" value="1"/>
</dbReference>
<proteinExistence type="inferred from homology"/>
<evidence type="ECO:0000313" key="13">
    <source>
        <dbReference type="EMBL" id="PWW09232.1"/>
    </source>
</evidence>
<evidence type="ECO:0000256" key="9">
    <source>
        <dbReference type="ARBA" id="ARBA00022842"/>
    </source>
</evidence>
<dbReference type="InterPro" id="IPR011009">
    <property type="entry name" value="Kinase-like_dom_sf"/>
</dbReference>
<comment type="cofactor">
    <cofactor evidence="11">
        <name>Mg(2+)</name>
        <dbReference type="ChEBI" id="CHEBI:18420"/>
    </cofactor>
</comment>
<dbReference type="EMBL" id="QGTT01000021">
    <property type="protein sequence ID" value="PWW09232.1"/>
    <property type="molecule type" value="Genomic_DNA"/>
</dbReference>
<dbReference type="GO" id="GO:0004674">
    <property type="term" value="F:protein serine/threonine kinase activity"/>
    <property type="evidence" value="ECO:0007669"/>
    <property type="project" value="UniProtKB-UniRule"/>
</dbReference>
<keyword evidence="7 11" id="KW-0418">Kinase</keyword>
<keyword evidence="2 11" id="KW-0723">Serine/threonine-protein kinase</keyword>
<comment type="catalytic activity">
    <reaction evidence="11">
        <text>L-seryl-[protein] + ATP = O-phospho-L-seryl-[protein] + ADP + H(+)</text>
        <dbReference type="Rhea" id="RHEA:17989"/>
        <dbReference type="Rhea" id="RHEA-COMP:9863"/>
        <dbReference type="Rhea" id="RHEA-COMP:11604"/>
        <dbReference type="ChEBI" id="CHEBI:15378"/>
        <dbReference type="ChEBI" id="CHEBI:29999"/>
        <dbReference type="ChEBI" id="CHEBI:30616"/>
        <dbReference type="ChEBI" id="CHEBI:83421"/>
        <dbReference type="ChEBI" id="CHEBI:456216"/>
        <dbReference type="EC" id="2.7.11.1"/>
    </reaction>
</comment>
<feature type="binding site" evidence="11">
    <location>
        <position position="232"/>
    </location>
    <ligand>
        <name>Mg(2+)</name>
        <dbReference type="ChEBI" id="CHEBI:18420"/>
    </ligand>
</feature>
<dbReference type="Gene3D" id="1.10.510.10">
    <property type="entry name" value="Transferase(Phosphotransferase) domain 1"/>
    <property type="match status" value="1"/>
</dbReference>
<dbReference type="NCBIfam" id="NF008738">
    <property type="entry name" value="PRK11768.1"/>
    <property type="match status" value="1"/>
</dbReference>
<keyword evidence="9 11" id="KW-0460">Magnesium</keyword>
<evidence type="ECO:0000256" key="6">
    <source>
        <dbReference type="ARBA" id="ARBA00022741"/>
    </source>
</evidence>
<keyword evidence="4 11" id="KW-0808">Transferase</keyword>
<evidence type="ECO:0000256" key="8">
    <source>
        <dbReference type="ARBA" id="ARBA00022840"/>
    </source>
</evidence>
<evidence type="ECO:0000256" key="3">
    <source>
        <dbReference type="ARBA" id="ARBA00022553"/>
    </source>
</evidence>
<evidence type="ECO:0000256" key="4">
    <source>
        <dbReference type="ARBA" id="ARBA00022679"/>
    </source>
</evidence>
<evidence type="ECO:0000256" key="2">
    <source>
        <dbReference type="ARBA" id="ARBA00022527"/>
    </source>
</evidence>
<dbReference type="Gene3D" id="3.30.200.70">
    <property type="match status" value="1"/>
</dbReference>
<keyword evidence="3 11" id="KW-0597">Phosphoprotein</keyword>
<dbReference type="InterPro" id="IPR032882">
    <property type="entry name" value="SrkA/RdoA"/>
</dbReference>
<keyword evidence="6 11" id="KW-0547">Nucleotide-binding</keyword>
<reference evidence="13 14" key="1">
    <citation type="submission" date="2018-05" db="EMBL/GenBank/DDBJ databases">
        <title>Freshwater and sediment microbial communities from various areas in North America, analyzing microbe dynamics in response to fracking.</title>
        <authorList>
            <person name="Lamendella R."/>
        </authorList>
    </citation>
    <scope>NUCLEOTIDE SEQUENCE [LARGE SCALE GENOMIC DNA]</scope>
    <source>
        <strain evidence="13 14">125B1</strain>
    </source>
</reference>
<keyword evidence="8 11" id="KW-0067">ATP-binding</keyword>
<dbReference type="GO" id="GO:0000287">
    <property type="term" value="F:magnesium ion binding"/>
    <property type="evidence" value="ECO:0007669"/>
    <property type="project" value="UniProtKB-UniRule"/>
</dbReference>
<gene>
    <name evidence="11" type="primary">srkA</name>
    <name evidence="13" type="ORF">DET45_1218</name>
</gene>
<dbReference type="InterPro" id="IPR002575">
    <property type="entry name" value="Aminoglycoside_PTrfase"/>
</dbReference>
<dbReference type="RefSeq" id="WP_258306653.1">
    <property type="nucleotide sequence ID" value="NZ_QGTT01000021.1"/>
</dbReference>
<feature type="domain" description="Aminoglycoside phosphotransferase" evidence="12">
    <location>
        <begin position="50"/>
        <end position="269"/>
    </location>
</feature>
<evidence type="ECO:0000256" key="1">
    <source>
        <dbReference type="ARBA" id="ARBA00022490"/>
    </source>
</evidence>
<feature type="site" description="ATP" evidence="11">
    <location>
        <position position="50"/>
    </location>
</feature>
<dbReference type="HAMAP" id="MF_01497">
    <property type="entry name" value="SrkA_kinase"/>
    <property type="match status" value="1"/>
</dbReference>
<dbReference type="Pfam" id="PF01636">
    <property type="entry name" value="APH"/>
    <property type="match status" value="1"/>
</dbReference>
<dbReference type="EC" id="2.7.11.1" evidence="11"/>
<dbReference type="SUPFAM" id="SSF56112">
    <property type="entry name" value="Protein kinase-like (PK-like)"/>
    <property type="match status" value="1"/>
</dbReference>